<gene>
    <name evidence="1" type="ORF">PIL02S_03392</name>
</gene>
<reference evidence="1 2" key="1">
    <citation type="submission" date="2018-01" db="EMBL/GenBank/DDBJ databases">
        <title>Genome sequence of the PGP bacterium Paenibacillus illinoisensis E3.</title>
        <authorList>
            <person name="Rolli E."/>
            <person name="Marasco R."/>
            <person name="Bessem C."/>
            <person name="Michoud G."/>
            <person name="Gaiarsa S."/>
            <person name="Borin S."/>
            <person name="Daffonchio D."/>
        </authorList>
    </citation>
    <scope>NUCLEOTIDE SEQUENCE [LARGE SCALE GENOMIC DNA]</scope>
    <source>
        <strain evidence="1 2">E3</strain>
    </source>
</reference>
<sequence>MKIELDLYNEEIIQLARSHGVTVEENSDKPGFFIRTEDGDREITVEDALGL</sequence>
<name>A0A2W0C734_9BACL</name>
<organism evidence="1 2">
    <name type="scientific">Paenibacillus illinoisensis</name>
    <dbReference type="NCBI Taxonomy" id="59845"/>
    <lineage>
        <taxon>Bacteria</taxon>
        <taxon>Bacillati</taxon>
        <taxon>Bacillota</taxon>
        <taxon>Bacilli</taxon>
        <taxon>Bacillales</taxon>
        <taxon>Paenibacillaceae</taxon>
        <taxon>Paenibacillus</taxon>
    </lineage>
</organism>
<proteinExistence type="predicted"/>
<accession>A0A2W0C734</accession>
<dbReference type="Proteomes" id="UP000247459">
    <property type="component" value="Unassembled WGS sequence"/>
</dbReference>
<evidence type="ECO:0000313" key="2">
    <source>
        <dbReference type="Proteomes" id="UP000247459"/>
    </source>
</evidence>
<dbReference type="AlphaFoldDB" id="A0A2W0C734"/>
<comment type="caution">
    <text evidence="1">The sequence shown here is derived from an EMBL/GenBank/DDBJ whole genome shotgun (WGS) entry which is preliminary data.</text>
</comment>
<protein>
    <submittedName>
        <fullName evidence="1">Uncharacterized protein</fullName>
    </submittedName>
</protein>
<dbReference type="EMBL" id="PRLG01000020">
    <property type="protein sequence ID" value="PYY28246.1"/>
    <property type="molecule type" value="Genomic_DNA"/>
</dbReference>
<evidence type="ECO:0000313" key="1">
    <source>
        <dbReference type="EMBL" id="PYY28246.1"/>
    </source>
</evidence>
<dbReference type="RefSeq" id="WP_181429830.1">
    <property type="nucleotide sequence ID" value="NZ_PRLG01000020.1"/>
</dbReference>